<name>A0A1T4LN41_9GAMM</name>
<sequence>MQHSFLKHALVIGVLAVLLPACDREPDTPTAPQVTTASPPGGTPDDGHVATDLEENLPAPELKDVVEVESDYVVGITYPHSAKQYPGLARELERYASAERAELMEAVEARRRSGAEDGSLYDLSLTFTEVLNQPGLVAYAADGTRYTGGAHGTPLLERFVWLPREDRMLGARDLVPKPDGWQAISNYVREQLHTALSQRVDADDLPAEDRARLVANAGLMIDEGTAPKPENFSRFEPMAGDGETLTGLRFVFPPYQVGPYSDGTQQVEVPASVLLPHIAPAYRGLFGAAAG</sequence>
<dbReference type="Proteomes" id="UP000190061">
    <property type="component" value="Unassembled WGS sequence"/>
</dbReference>
<dbReference type="AlphaFoldDB" id="A0A1T4LN41"/>
<dbReference type="STRING" id="1122188.SAMN02745674_00083"/>
<dbReference type="InterPro" id="IPR037126">
    <property type="entry name" value="PdaC/RsiV-like_sf"/>
</dbReference>
<evidence type="ECO:0000313" key="3">
    <source>
        <dbReference type="EMBL" id="SJZ56160.1"/>
    </source>
</evidence>
<reference evidence="3 4" key="1">
    <citation type="submission" date="2017-02" db="EMBL/GenBank/DDBJ databases">
        <authorList>
            <person name="Peterson S.W."/>
        </authorList>
    </citation>
    <scope>NUCLEOTIDE SEQUENCE [LARGE SCALE GENOMIC DNA]</scope>
    <source>
        <strain evidence="3 4">DSM 21749</strain>
    </source>
</reference>
<evidence type="ECO:0000313" key="4">
    <source>
        <dbReference type="Proteomes" id="UP000190061"/>
    </source>
</evidence>
<evidence type="ECO:0000256" key="1">
    <source>
        <dbReference type="SAM" id="MobiDB-lite"/>
    </source>
</evidence>
<dbReference type="Gene3D" id="3.90.640.20">
    <property type="entry name" value="Heat-shock cognate protein, ATPase"/>
    <property type="match status" value="1"/>
</dbReference>
<feature type="domain" description="DUF3298" evidence="2">
    <location>
        <begin position="180"/>
        <end position="271"/>
    </location>
</feature>
<protein>
    <recommendedName>
        <fullName evidence="2">DUF3298 domain-containing protein</fullName>
    </recommendedName>
</protein>
<accession>A0A1T4LN41</accession>
<organism evidence="3 4">
    <name type="scientific">Lysobacter spongiicola DSM 21749</name>
    <dbReference type="NCBI Taxonomy" id="1122188"/>
    <lineage>
        <taxon>Bacteria</taxon>
        <taxon>Pseudomonadati</taxon>
        <taxon>Pseudomonadota</taxon>
        <taxon>Gammaproteobacteria</taxon>
        <taxon>Lysobacterales</taxon>
        <taxon>Lysobacteraceae</taxon>
        <taxon>Novilysobacter</taxon>
    </lineage>
</organism>
<feature type="region of interest" description="Disordered" evidence="1">
    <location>
        <begin position="26"/>
        <end position="51"/>
    </location>
</feature>
<keyword evidence="4" id="KW-1185">Reference proteome</keyword>
<gene>
    <name evidence="3" type="ORF">SAMN02745674_00083</name>
</gene>
<evidence type="ECO:0000259" key="2">
    <source>
        <dbReference type="Pfam" id="PF11738"/>
    </source>
</evidence>
<dbReference type="RefSeq" id="WP_143814070.1">
    <property type="nucleotide sequence ID" value="NZ_FUXP01000001.1"/>
</dbReference>
<dbReference type="EMBL" id="FUXP01000001">
    <property type="protein sequence ID" value="SJZ56160.1"/>
    <property type="molecule type" value="Genomic_DNA"/>
</dbReference>
<dbReference type="InterPro" id="IPR021729">
    <property type="entry name" value="DUF3298"/>
</dbReference>
<dbReference type="Pfam" id="PF11738">
    <property type="entry name" value="DUF3298"/>
    <property type="match status" value="1"/>
</dbReference>
<dbReference type="OrthoDB" id="5637at2"/>
<proteinExistence type="predicted"/>